<evidence type="ECO:0000259" key="13">
    <source>
        <dbReference type="PROSITE" id="PS50146"/>
    </source>
</evidence>
<evidence type="ECO:0000256" key="6">
    <source>
        <dbReference type="ARBA" id="ARBA00022777"/>
    </source>
</evidence>
<evidence type="ECO:0000256" key="12">
    <source>
        <dbReference type="SAM" id="MobiDB-lite"/>
    </source>
</evidence>
<reference evidence="14 15" key="1">
    <citation type="submission" date="2013-09" db="EMBL/GenBank/DDBJ databases">
        <title>Corchorus capsularis genome sequencing.</title>
        <authorList>
            <person name="Alam M."/>
            <person name="Haque M.S."/>
            <person name="Islam M.S."/>
            <person name="Emdad E.M."/>
            <person name="Islam M.M."/>
            <person name="Ahmed B."/>
            <person name="Halim A."/>
            <person name="Hossen Q.M.M."/>
            <person name="Hossain M.Z."/>
            <person name="Ahmed R."/>
            <person name="Khan M.M."/>
            <person name="Islam R."/>
            <person name="Rashid M.M."/>
            <person name="Khan S.A."/>
            <person name="Rahman M.S."/>
            <person name="Alam M."/>
        </authorList>
    </citation>
    <scope>NUCLEOTIDE SEQUENCE [LARGE SCALE GENOMIC DNA]</scope>
    <source>
        <strain evidence="15">cv. CVL-1</strain>
        <tissue evidence="14">Whole seedling</tissue>
    </source>
</reference>
<name>A0A1R3HPF8_COCAP</name>
<evidence type="ECO:0000256" key="3">
    <source>
        <dbReference type="ARBA" id="ARBA00022640"/>
    </source>
</evidence>
<dbReference type="GO" id="GO:0001729">
    <property type="term" value="F:ceramide kinase activity"/>
    <property type="evidence" value="ECO:0007669"/>
    <property type="project" value="TreeGrafter"/>
</dbReference>
<dbReference type="OMA" id="NTEGMPR"/>
<dbReference type="SUPFAM" id="SSF111331">
    <property type="entry name" value="NAD kinase/diacylglycerol kinase-like"/>
    <property type="match status" value="1"/>
</dbReference>
<organism evidence="14 15">
    <name type="scientific">Corchorus capsularis</name>
    <name type="common">Jute</name>
    <dbReference type="NCBI Taxonomy" id="210143"/>
    <lineage>
        <taxon>Eukaryota</taxon>
        <taxon>Viridiplantae</taxon>
        <taxon>Streptophyta</taxon>
        <taxon>Embryophyta</taxon>
        <taxon>Tracheophyta</taxon>
        <taxon>Spermatophyta</taxon>
        <taxon>Magnoliopsida</taxon>
        <taxon>eudicotyledons</taxon>
        <taxon>Gunneridae</taxon>
        <taxon>Pentapetalae</taxon>
        <taxon>rosids</taxon>
        <taxon>malvids</taxon>
        <taxon>Malvales</taxon>
        <taxon>Malvaceae</taxon>
        <taxon>Grewioideae</taxon>
        <taxon>Apeibeae</taxon>
        <taxon>Corchorus</taxon>
    </lineage>
</organism>
<dbReference type="InterPro" id="IPR004207">
    <property type="entry name" value="Fd_thioredoxin_Rdtase_alpha"/>
</dbReference>
<dbReference type="SUPFAM" id="SSF50090">
    <property type="entry name" value="Electron transport accessory proteins"/>
    <property type="match status" value="1"/>
</dbReference>
<evidence type="ECO:0000256" key="4">
    <source>
        <dbReference type="ARBA" id="ARBA00022679"/>
    </source>
</evidence>
<keyword evidence="3" id="KW-0934">Plastid</keyword>
<dbReference type="InterPro" id="IPR017438">
    <property type="entry name" value="ATP-NAD_kinase_N"/>
</dbReference>
<dbReference type="Gene3D" id="2.60.200.40">
    <property type="match status" value="1"/>
</dbReference>
<dbReference type="InterPro" id="IPR050187">
    <property type="entry name" value="Lipid_Phosphate_FormReg"/>
</dbReference>
<feature type="domain" description="DAGKc" evidence="13">
    <location>
        <begin position="248"/>
        <end position="387"/>
    </location>
</feature>
<dbReference type="PANTHER" id="PTHR12358:SF111">
    <property type="entry name" value="CERAMIDE KINASE, ISOFORM A"/>
    <property type="match status" value="1"/>
</dbReference>
<dbReference type="GO" id="GO:0016491">
    <property type="term" value="F:oxidoreductase activity"/>
    <property type="evidence" value="ECO:0007669"/>
    <property type="project" value="UniProtKB-KW"/>
</dbReference>
<evidence type="ECO:0000256" key="11">
    <source>
        <dbReference type="ARBA" id="ARBA00034490"/>
    </source>
</evidence>
<dbReference type="InterPro" id="IPR008990">
    <property type="entry name" value="Elect_transpt_acc-like_dom_sf"/>
</dbReference>
<dbReference type="GO" id="GO:0006672">
    <property type="term" value="P:ceramide metabolic process"/>
    <property type="evidence" value="ECO:0007669"/>
    <property type="project" value="TreeGrafter"/>
</dbReference>
<evidence type="ECO:0000256" key="1">
    <source>
        <dbReference type="ARBA" id="ARBA00004229"/>
    </source>
</evidence>
<keyword evidence="6" id="KW-0418">Kinase</keyword>
<dbReference type="Gramene" id="OMO72152">
    <property type="protein sequence ID" value="OMO72152"/>
    <property type="gene ID" value="CCACVL1_17914"/>
</dbReference>
<comment type="function">
    <text evidence="10">Variable subunit of the ferredoxin-thioredoxin reductase (FTR), which catalyzes the two-electron reduction of thioredoxins by the electrons provided by reduced ferredoxin.</text>
</comment>
<comment type="caution">
    <text evidence="14">The sequence shown here is derived from an EMBL/GenBank/DDBJ whole genome shotgun (WGS) entry which is preliminary data.</text>
</comment>
<evidence type="ECO:0000256" key="5">
    <source>
        <dbReference type="ARBA" id="ARBA00022741"/>
    </source>
</evidence>
<dbReference type="GO" id="GO:0009507">
    <property type="term" value="C:chloroplast"/>
    <property type="evidence" value="ECO:0007669"/>
    <property type="project" value="UniProtKB-SubCell"/>
</dbReference>
<accession>A0A1R3HPF8</accession>
<dbReference type="InterPro" id="IPR045540">
    <property type="entry name" value="YegS/DAGK_C"/>
</dbReference>
<comment type="subcellular location">
    <subcellularLocation>
        <location evidence="1">Plastid</location>
        <location evidence="1">Chloroplast</location>
    </subcellularLocation>
</comment>
<evidence type="ECO:0000313" key="15">
    <source>
        <dbReference type="Proteomes" id="UP000188268"/>
    </source>
</evidence>
<keyword evidence="5" id="KW-0547">Nucleotide-binding</keyword>
<evidence type="ECO:0000256" key="2">
    <source>
        <dbReference type="ARBA" id="ARBA00022528"/>
    </source>
</evidence>
<dbReference type="PANTHER" id="PTHR12358">
    <property type="entry name" value="SPHINGOSINE KINASE"/>
    <property type="match status" value="1"/>
</dbReference>
<dbReference type="FunFam" id="2.30.30.50:FF:000002">
    <property type="entry name" value="Ferredoxin-thioredoxin reductase, variable chain"/>
    <property type="match status" value="1"/>
</dbReference>
<dbReference type="Gene3D" id="3.40.50.10330">
    <property type="entry name" value="Probable inorganic polyphosphate/atp-NAD kinase, domain 1"/>
    <property type="match status" value="1"/>
</dbReference>
<dbReference type="InterPro" id="IPR016064">
    <property type="entry name" value="NAD/diacylglycerol_kinase_sf"/>
</dbReference>
<protein>
    <recommendedName>
        <fullName evidence="13">DAGKc domain-containing protein</fullName>
    </recommendedName>
</protein>
<evidence type="ECO:0000256" key="8">
    <source>
        <dbReference type="ARBA" id="ARBA00023002"/>
    </source>
</evidence>
<proteinExistence type="inferred from homology"/>
<feature type="region of interest" description="Disordered" evidence="12">
    <location>
        <begin position="533"/>
        <end position="558"/>
    </location>
</feature>
<keyword evidence="2" id="KW-0150">Chloroplast</keyword>
<dbReference type="EMBL" id="AWWV01011478">
    <property type="protein sequence ID" value="OMO72152.1"/>
    <property type="molecule type" value="Genomic_DNA"/>
</dbReference>
<feature type="compositionally biased region" description="Polar residues" evidence="12">
    <location>
        <begin position="535"/>
        <end position="544"/>
    </location>
</feature>
<comment type="subunit">
    <text evidence="9">Heterodimer of subunit A (variable subunit) and subunit B (catalytic subunit). Heterodimeric FTR forms a complex with ferredoxin and thioredoxin.</text>
</comment>
<dbReference type="GO" id="GO:0016020">
    <property type="term" value="C:membrane"/>
    <property type="evidence" value="ECO:0007669"/>
    <property type="project" value="GOC"/>
</dbReference>
<dbReference type="OrthoDB" id="3853857at2759"/>
<feature type="region of interest" description="Disordered" evidence="12">
    <location>
        <begin position="1"/>
        <end position="81"/>
    </location>
</feature>
<feature type="region of interest" description="Disordered" evidence="12">
    <location>
        <begin position="486"/>
        <end position="512"/>
    </location>
</feature>
<keyword evidence="15" id="KW-1185">Reference proteome</keyword>
<dbReference type="STRING" id="210143.A0A1R3HPF8"/>
<dbReference type="Proteomes" id="UP000188268">
    <property type="component" value="Unassembled WGS sequence"/>
</dbReference>
<dbReference type="GO" id="GO:0015979">
    <property type="term" value="P:photosynthesis"/>
    <property type="evidence" value="ECO:0007669"/>
    <property type="project" value="InterPro"/>
</dbReference>
<keyword evidence="4" id="KW-0808">Transferase</keyword>
<feature type="compositionally biased region" description="Low complexity" evidence="12">
    <location>
        <begin position="1"/>
        <end position="35"/>
    </location>
</feature>
<gene>
    <name evidence="14" type="ORF">CCACVL1_17914</name>
</gene>
<comment type="similarity">
    <text evidence="11">Belongs to the ferredoxin thioredoxin reductase alpha subunit family.</text>
</comment>
<dbReference type="Pfam" id="PF19279">
    <property type="entry name" value="YegS_C"/>
    <property type="match status" value="1"/>
</dbReference>
<dbReference type="Pfam" id="PF00781">
    <property type="entry name" value="DAGK_cat"/>
    <property type="match status" value="1"/>
</dbReference>
<dbReference type="InterPro" id="IPR001206">
    <property type="entry name" value="Diacylglycerol_kinase_cat_dom"/>
</dbReference>
<evidence type="ECO:0000256" key="10">
    <source>
        <dbReference type="ARBA" id="ARBA00034474"/>
    </source>
</evidence>
<dbReference type="Pfam" id="PF02941">
    <property type="entry name" value="FeThRed_A"/>
    <property type="match status" value="1"/>
</dbReference>
<dbReference type="GO" id="GO:0005524">
    <property type="term" value="F:ATP binding"/>
    <property type="evidence" value="ECO:0007669"/>
    <property type="project" value="UniProtKB-KW"/>
</dbReference>
<dbReference type="SMART" id="SM00046">
    <property type="entry name" value="DAGKc"/>
    <property type="match status" value="1"/>
</dbReference>
<keyword evidence="7" id="KW-0067">ATP-binding</keyword>
<dbReference type="Gene3D" id="2.30.30.50">
    <property type="match status" value="1"/>
</dbReference>
<dbReference type="PROSITE" id="PS50146">
    <property type="entry name" value="DAGK"/>
    <property type="match status" value="1"/>
</dbReference>
<dbReference type="AlphaFoldDB" id="A0A1R3HPF8"/>
<evidence type="ECO:0000313" key="14">
    <source>
        <dbReference type="EMBL" id="OMO72152.1"/>
    </source>
</evidence>
<feature type="compositionally biased region" description="Basic and acidic residues" evidence="12">
    <location>
        <begin position="69"/>
        <end position="81"/>
    </location>
</feature>
<evidence type="ECO:0000256" key="7">
    <source>
        <dbReference type="ARBA" id="ARBA00022840"/>
    </source>
</evidence>
<sequence>MQKSGSLSRSNNSPSVSLPSPQSQQSLRRLSLCSQIATHSSPIVFPEKRSKKLKASSKRGGEAPDADDQTDKSKREEFRIDIGGGDEKSDLLGYVVYSGKLIFDKRKNAPTKTNTADVEQNSSTDIAKQEGLDAKLTSKALVWGSHVLPLDDVISVSYNVGVRHFTVHSYPLKKGSCGLSCFIKPKRSRKDFRFLASSVEEAVQWVGGFADQQCFINCLPHPLVSSKKQASSELFPMDAPPELVFRCKNPPKMLVILNPRSGRGRSSKVFHDIAEPIFKLAGFKLEIVKTTSAGHAKKLASTVDISRCPDGIICVGGDGIINEVLNGLLSRDNQKEGISIPIGIIPAGSDNSLVWTVLGVRDPVSAAIAIVKGGLTATDVFAVEWIQTGLIHFGMTVSYYGFVSDVLELSEKFQKRFGPLRYFVAGFLKFLCLPKYNYEVEYLPAAKEDQEVVDISDLYTDIMRRSNTEGMPRASSLSSIDSIMTPSRMSGGEMDTHASTEPSEYVRGLDPKTKRLSSGRNIVTAEPEVIHPQLPLSTTPNWPRTRSKSRTDKGWSGLTAAHEHSRCSWGNAAAHDREDISSTLSDPGPIWDAEPKWDTEANWDVENPIELPGPSDDVESGIKKEVAPRLEDKWVVSKGPFLGIIVCNHACRTVQSSQVVAPRAEHDDSTMDMLLVHGSGRLRLMRFFLLLQMGKHLSLPYVEYIKVKSVKIKAGKHTHNGCGIDGSCLITRSTGKSHPDTKTTIITLKSPSFHSPLTTFNVATKPRRMVSCQAVSTASVDKDESVSESAEEAEEEAKVGAKVKVKVPLKVYHVPRVPEVDLTGMEGVIKQFVGLWKGKRISANLPYKVEFVKEIEGRGPVKFFAHLREDELEFLD</sequence>
<keyword evidence="8" id="KW-0560">Oxidoreductase</keyword>
<evidence type="ECO:0000256" key="9">
    <source>
        <dbReference type="ARBA" id="ARBA00026011"/>
    </source>
</evidence>